<evidence type="ECO:0000313" key="3">
    <source>
        <dbReference type="EMBL" id="KFI70670.1"/>
    </source>
</evidence>
<dbReference type="Proteomes" id="UP000029060">
    <property type="component" value="Unassembled WGS sequence"/>
</dbReference>
<evidence type="ECO:0000313" key="4">
    <source>
        <dbReference type="Proteomes" id="UP000029060"/>
    </source>
</evidence>
<evidence type="ECO:0000256" key="2">
    <source>
        <dbReference type="ARBA" id="ARBA00023235"/>
    </source>
</evidence>
<dbReference type="InterPro" id="IPR018187">
    <property type="entry name" value="Asp/Glu_racemase_AS_1"/>
</dbReference>
<comment type="caution">
    <text evidence="3">The sequence shown here is derived from an EMBL/GenBank/DDBJ whole genome shotgun (WGS) entry which is preliminary data.</text>
</comment>
<evidence type="ECO:0000256" key="1">
    <source>
        <dbReference type="ARBA" id="ARBA00007847"/>
    </source>
</evidence>
<dbReference type="Gene3D" id="3.40.50.1860">
    <property type="match status" value="2"/>
</dbReference>
<dbReference type="PROSITE" id="PS00924">
    <property type="entry name" value="ASP_GLU_RACEMASE_2"/>
    <property type="match status" value="1"/>
</dbReference>
<dbReference type="OrthoDB" id="9803739at2"/>
<name>A0A087BI20_9BIFI</name>
<dbReference type="InterPro" id="IPR001920">
    <property type="entry name" value="Asp/Glu_race"/>
</dbReference>
<dbReference type="PROSITE" id="PS00923">
    <property type="entry name" value="ASP_GLU_RACEMASE_1"/>
    <property type="match status" value="1"/>
</dbReference>
<protein>
    <submittedName>
        <fullName evidence="3">Aspartate racemase</fullName>
        <ecNumber evidence="3">5.1.1.13</ecNumber>
    </submittedName>
</protein>
<dbReference type="EC" id="5.1.1.13" evidence="3"/>
<dbReference type="EMBL" id="JGZC01000005">
    <property type="protein sequence ID" value="KFI70670.1"/>
    <property type="molecule type" value="Genomic_DNA"/>
</dbReference>
<dbReference type="InterPro" id="IPR015942">
    <property type="entry name" value="Asp/Glu/hydantoin_racemase"/>
</dbReference>
<dbReference type="NCBIfam" id="TIGR00035">
    <property type="entry name" value="asp_race"/>
    <property type="match status" value="1"/>
</dbReference>
<reference evidence="3 4" key="1">
    <citation type="submission" date="2014-03" db="EMBL/GenBank/DDBJ databases">
        <title>Genomics of Bifidobacteria.</title>
        <authorList>
            <person name="Ventura M."/>
            <person name="Milani C."/>
            <person name="Lugli G.A."/>
        </authorList>
    </citation>
    <scope>NUCLEOTIDE SEQUENCE [LARGE SCALE GENOMIC DNA]</scope>
    <source>
        <strain evidence="3 4">LMG 11341</strain>
    </source>
</reference>
<keyword evidence="2 3" id="KW-0413">Isomerase</keyword>
<accession>A0A087BI20</accession>
<comment type="similarity">
    <text evidence="1">Belongs to the aspartate/glutamate racemases family.</text>
</comment>
<dbReference type="InterPro" id="IPR033134">
    <property type="entry name" value="Asp/Glu_racemase_AS_2"/>
</dbReference>
<organism evidence="3 4">
    <name type="scientific">Bifidobacterium merycicum</name>
    <dbReference type="NCBI Taxonomy" id="78345"/>
    <lineage>
        <taxon>Bacteria</taxon>
        <taxon>Bacillati</taxon>
        <taxon>Actinomycetota</taxon>
        <taxon>Actinomycetes</taxon>
        <taxon>Bifidobacteriales</taxon>
        <taxon>Bifidobacteriaceae</taxon>
        <taxon>Bifidobacterium</taxon>
    </lineage>
</organism>
<dbReference type="InterPro" id="IPR004380">
    <property type="entry name" value="Asp_race"/>
</dbReference>
<proteinExistence type="inferred from homology"/>
<dbReference type="AlphaFoldDB" id="A0A087BI20"/>
<dbReference type="Pfam" id="PF01177">
    <property type="entry name" value="Asp_Glu_race"/>
    <property type="match status" value="1"/>
</dbReference>
<dbReference type="GO" id="GO:0047689">
    <property type="term" value="F:aspartate racemase activity"/>
    <property type="evidence" value="ECO:0007669"/>
    <property type="project" value="UniProtKB-EC"/>
</dbReference>
<dbReference type="PANTHER" id="PTHR21198">
    <property type="entry name" value="GLUTAMATE RACEMASE"/>
    <property type="match status" value="1"/>
</dbReference>
<keyword evidence="4" id="KW-1185">Reference proteome</keyword>
<dbReference type="RefSeq" id="WP_033523570.1">
    <property type="nucleotide sequence ID" value="NZ_CADAXU010000001.1"/>
</dbReference>
<dbReference type="STRING" id="78345.BMERY_0082"/>
<sequence>MKRPFFAVLGGMGTLATESYVRLVDAATHAHSDQEYLDYVVFNDASVPDRTAFIIGESDDNPFPVLADDIEKATAMGASFIVLTCNTAHYFYDRFQALTDVPILHMPREAVKRLSKSYPAGSATRVGFLGTVGSRASGVYKHAVEEAGYTFVEPDDALQQRITSLIYDDVKGTGELNLARYESVLRDMLDPAGPCACDALILGCTELSVLNEAFPLPQLPVIDAQAVLVDVTVERAEALRG</sequence>
<gene>
    <name evidence="3" type="ORF">BMERY_0082</name>
</gene>
<dbReference type="SUPFAM" id="SSF53681">
    <property type="entry name" value="Aspartate/glutamate racemase"/>
    <property type="match status" value="2"/>
</dbReference>
<dbReference type="eggNOG" id="COG1794">
    <property type="taxonomic scope" value="Bacteria"/>
</dbReference>
<dbReference type="PANTHER" id="PTHR21198:SF7">
    <property type="entry name" value="ASPARTATE-GLUTAMATE RACEMASE FAMILY"/>
    <property type="match status" value="1"/>
</dbReference>